<feature type="compositionally biased region" description="Basic residues" evidence="5">
    <location>
        <begin position="1737"/>
        <end position="1747"/>
    </location>
</feature>
<dbReference type="CDD" id="cd01650">
    <property type="entry name" value="RT_nLTR_like"/>
    <property type="match status" value="1"/>
</dbReference>
<gene>
    <name evidence="8" type="ORF">FSB_LOCUS9229</name>
</gene>
<dbReference type="SUPFAM" id="SSF56219">
    <property type="entry name" value="DNase I-like"/>
    <property type="match status" value="1"/>
</dbReference>
<feature type="transmembrane region" description="Helical" evidence="6">
    <location>
        <begin position="1998"/>
        <end position="2018"/>
    </location>
</feature>
<feature type="domain" description="Reverse transcriptase" evidence="7">
    <location>
        <begin position="1235"/>
        <end position="1366"/>
    </location>
</feature>
<keyword evidence="4 6" id="KW-0472">Membrane</keyword>
<evidence type="ECO:0000313" key="8">
    <source>
        <dbReference type="EMBL" id="SPC81347.1"/>
    </source>
</evidence>
<organism evidence="8">
    <name type="scientific">Fagus sylvatica</name>
    <name type="common">Beechnut</name>
    <dbReference type="NCBI Taxonomy" id="28930"/>
    <lineage>
        <taxon>Eukaryota</taxon>
        <taxon>Viridiplantae</taxon>
        <taxon>Streptophyta</taxon>
        <taxon>Embryophyta</taxon>
        <taxon>Tracheophyta</taxon>
        <taxon>Spermatophyta</taxon>
        <taxon>Magnoliopsida</taxon>
        <taxon>eudicotyledons</taxon>
        <taxon>Gunneridae</taxon>
        <taxon>Pentapetalae</taxon>
        <taxon>rosids</taxon>
        <taxon>fabids</taxon>
        <taxon>Fagales</taxon>
        <taxon>Fagaceae</taxon>
        <taxon>Fagus</taxon>
    </lineage>
</organism>
<evidence type="ECO:0000259" key="7">
    <source>
        <dbReference type="Pfam" id="PF00078"/>
    </source>
</evidence>
<comment type="subcellular location">
    <subcellularLocation>
        <location evidence="1">Membrane</location>
        <topology evidence="1">Multi-pass membrane protein</topology>
    </subcellularLocation>
</comment>
<accession>A0A2N9ERB5</accession>
<reference evidence="8" key="1">
    <citation type="submission" date="2018-02" db="EMBL/GenBank/DDBJ databases">
        <authorList>
            <person name="Cohen D.B."/>
            <person name="Kent A.D."/>
        </authorList>
    </citation>
    <scope>NUCLEOTIDE SEQUENCE</scope>
</reference>
<dbReference type="PANTHER" id="PTHR16950:SF16">
    <property type="entry name" value="ZINC TRANSPORTER ZIP13"/>
    <property type="match status" value="1"/>
</dbReference>
<dbReference type="Pfam" id="PF00078">
    <property type="entry name" value="RVT_1"/>
    <property type="match status" value="1"/>
</dbReference>
<feature type="region of interest" description="Disordered" evidence="5">
    <location>
        <begin position="664"/>
        <end position="713"/>
    </location>
</feature>
<feature type="transmembrane region" description="Helical" evidence="6">
    <location>
        <begin position="1970"/>
        <end position="1991"/>
    </location>
</feature>
<keyword evidence="3 6" id="KW-1133">Transmembrane helix</keyword>
<evidence type="ECO:0000256" key="6">
    <source>
        <dbReference type="SAM" id="Phobius"/>
    </source>
</evidence>
<dbReference type="Gene3D" id="3.60.10.10">
    <property type="entry name" value="Endonuclease/exonuclease/phosphatase"/>
    <property type="match status" value="1"/>
</dbReference>
<dbReference type="Pfam" id="PF02535">
    <property type="entry name" value="Zip"/>
    <property type="match status" value="2"/>
</dbReference>
<dbReference type="EMBL" id="OIVN01000509">
    <property type="protein sequence ID" value="SPC81347.1"/>
    <property type="molecule type" value="Genomic_DNA"/>
</dbReference>
<feature type="region of interest" description="Disordered" evidence="5">
    <location>
        <begin position="145"/>
        <end position="169"/>
    </location>
</feature>
<dbReference type="GO" id="GO:0006882">
    <property type="term" value="P:intracellular zinc ion homeostasis"/>
    <property type="evidence" value="ECO:0007669"/>
    <property type="project" value="TreeGrafter"/>
</dbReference>
<evidence type="ECO:0000256" key="4">
    <source>
        <dbReference type="ARBA" id="ARBA00023136"/>
    </source>
</evidence>
<dbReference type="InterPro" id="IPR000477">
    <property type="entry name" value="RT_dom"/>
</dbReference>
<keyword evidence="2 6" id="KW-0812">Transmembrane</keyword>
<evidence type="ECO:0000256" key="5">
    <source>
        <dbReference type="SAM" id="MobiDB-lite"/>
    </source>
</evidence>
<feature type="region of interest" description="Disordered" evidence="5">
    <location>
        <begin position="1731"/>
        <end position="1829"/>
    </location>
</feature>
<dbReference type="InterPro" id="IPR003689">
    <property type="entry name" value="ZIP"/>
</dbReference>
<evidence type="ECO:0000256" key="1">
    <source>
        <dbReference type="ARBA" id="ARBA00004141"/>
    </source>
</evidence>
<proteinExistence type="predicted"/>
<dbReference type="GO" id="GO:0016020">
    <property type="term" value="C:membrane"/>
    <property type="evidence" value="ECO:0007669"/>
    <property type="project" value="UniProtKB-SubCell"/>
</dbReference>
<protein>
    <recommendedName>
        <fullName evidence="7">Reverse transcriptase domain-containing protein</fullName>
    </recommendedName>
</protein>
<evidence type="ECO:0000256" key="3">
    <source>
        <dbReference type="ARBA" id="ARBA00022989"/>
    </source>
</evidence>
<dbReference type="PANTHER" id="PTHR16950">
    <property type="entry name" value="ZINC TRANSPORTER SLC39A7 HISTIDINE-RICH MEMBRANE PROTEIN KE4"/>
    <property type="match status" value="1"/>
</dbReference>
<dbReference type="InterPro" id="IPR036691">
    <property type="entry name" value="Endo/exonu/phosph_ase_sf"/>
</dbReference>
<feature type="compositionally biased region" description="Basic and acidic residues" evidence="5">
    <location>
        <begin position="145"/>
        <end position="161"/>
    </location>
</feature>
<name>A0A2N9ERB5_FAGSY</name>
<sequence>MITKLRQSNSSRKILKLKVLRRQIVALIEATTRYQLKVHETGSGNGESYYDNPFGRPPRAQHVLAQAQQHVLAKEDPRWEMNFHEEFPKLHGSLMLADFLDWLNIVDKLEEMAFRKSQRQIGAVLVVAVVVVLCLNLRSGEAHVHDHESHGHHQCNHGHDHAHAHHHHHEEERLVSNLLPEELAEEEDMKLYGFGFAHDHDHGHDHFAASDLSGFVQGKPSKVIVDSLALFGVPIQLPTGSHIVEFSRLLHVSLLYFLWPGAMLGDAFLHQLPHAFGGGHCHSHDNHADHAHHGHELSHAHSLKDLSVGISILGTNKFVSVVIDEIISVNVQVSLMAPLPSPPLLPAQFQPPPSNLPLPTHHIGPNFFPPSFGSFPSQPPFSKWPSPQYYPSQNLQHTNILQPPPIINPPYINNHLPATIINPQQAPAPPTIHIRTISPTAEAVGGRNKVGRQVSVGARESLLRVGAKNFSLTFEGGRVDPYHIKEKRGRFIGSLWLGKDGLEWLVEYHGGGQRGGIRVPEGYRGKGWARFAKELTSFFLGTPTPARELAGKHQNGKQKLGRKARDSCDIQESVTDINPSKPAGLNSNAPCIQLVPGAPRPTRKYEFKWDPFLNTLQITKVMGEKRRVEWVGLKYKAKGLAQFIAMDPIKKDQDQAFDEDLTHGLQQGPVIKTQAQDPSMEKLEASSTGVDLATETEASSSSSDMSDNEIPPSSFNFDCEQVEAPTSLAVWVDLAPPEIATQTESGCEPQRLSFLLDSLFEQGEASQAMVSFVTSEREAEEHVTRLPMALAVEPGGDVISCEPLAMIGPPEPMESFPIECHKQECLALLQHIEANRFVNKVKVGWRKQPASGHKGSRELRRKQSWTELIYRWSKAYGVALLLNGNSSQLLDQQGVSDGVEWVGSGLYGPTNDLLRRELWEELSSIHQSWRLPWCVFGDFNVVRFPSERLHCNRLTSHMVEFSDFITTSNLVDLPLGGGSYTWSSGMANPSMSRIDRFLISSDWEDSEEGFVDRVQGWWSSYSFDGPPSLILAQKLKALKEDLKKWNYHEFGNVSLRQQQLFRDLEALNCKESLGGLSASERDLQATTLLELDKLAHLEETSWRQKSRVLWLKEGDNNTKFFHKMANSNRRRNFMEKLEVGDVTYSVDSDIRDMVVQFYDSLCIEKEEDWRPDVDDLPFSVIGETDSILLESRFEKDEIFQKCWSVIEKDLLGFFDEFYDQGTFAYSLNATFITLIPKKRNAVNIRDFRPISLIGSIYKILSKVLANRLRKVLDGLIFESQNAFVGDRQTLDSVLIANECLDSRIKCRTPGVVYKLDIEKAYDHVNWNCLLYLLKRMGFGEGFVKETPSPLSPLIFLLIMEVLSRMLCRTEEAGLIRGFQAGKSLATGVNMTKSELVPVGEVSNLTQLADILCCRIGVLPLMYFGLPLRASFKASSVWNPILEKIERRLTGWKKLYLSKGGRLTLLKSMLASLLTYYLSRITIPKHVAARIERLQRNFLWGDLGDSSHHHLVGWETMCSPLAQGGLGVRKVEVINRALLGKWLWRFGREDSHLWRKVIVDKYGLEWGGWTSKIPKGTHGCSLWKGILTGWDYFSQQVELVAGVGSRIRFWHDKWCGDVTLKNMFPVLYACSSSRNASLVSCLTSSSVGEGRAWHITFIRDFNNWEVEEVLAFFNFIQSKIPTHVEPDEMRWKFHSSGAFDTKSLYQAIAAGIVLFLLVEKVVRYVEGNSGGAHAWSSSHHHHHHKGTQKLKDDNDSTDITQSESFDGKEGKTLEMSSEGKVSDEVSNDSLKGDGQTQHESLRKRSTVGAREDEADVDTANGFTGDTYLKEKEPAQSPKNLVFGYLNLFSDGVHNFTDGIALGSAFLLYGSVGGWSRTLFLLAHELPQEASGMSDSSYTWPSGEFLCGSSRRVLIWSAARAADASAQIELPDTCLEVQALHTFPLASPAIAAVKVGDFGILVRSGFSVSKALFFNFLSALVALAGTALALLMGQDPGQSSFIEGFTAGGFIYIAVAGVLAEMNNNGNTTLKTALKYGREILKTVTFESQVSFPAFLT</sequence>
<evidence type="ECO:0000256" key="2">
    <source>
        <dbReference type="ARBA" id="ARBA00022692"/>
    </source>
</evidence>
<dbReference type="GO" id="GO:0005385">
    <property type="term" value="F:zinc ion transmembrane transporter activity"/>
    <property type="evidence" value="ECO:0007669"/>
    <property type="project" value="TreeGrafter"/>
</dbReference>